<dbReference type="Proteomes" id="UP001198565">
    <property type="component" value="Unassembled WGS sequence"/>
</dbReference>
<dbReference type="SMART" id="SM00014">
    <property type="entry name" value="acidPPc"/>
    <property type="match status" value="1"/>
</dbReference>
<keyword evidence="3 7" id="KW-0812">Transmembrane</keyword>
<feature type="transmembrane region" description="Helical" evidence="7">
    <location>
        <begin position="53"/>
        <end position="72"/>
    </location>
</feature>
<dbReference type="SUPFAM" id="SSF48317">
    <property type="entry name" value="Acid phosphatase/Vanadium-dependent haloperoxidase"/>
    <property type="match status" value="1"/>
</dbReference>
<evidence type="ECO:0000256" key="1">
    <source>
        <dbReference type="ARBA" id="ARBA00004651"/>
    </source>
</evidence>
<comment type="subcellular location">
    <subcellularLocation>
        <location evidence="1">Cell membrane</location>
        <topology evidence="1">Multi-pass membrane protein</topology>
    </subcellularLocation>
</comment>
<keyword evidence="6 7" id="KW-0472">Membrane</keyword>
<keyword evidence="2" id="KW-1003">Cell membrane</keyword>
<keyword evidence="4" id="KW-0378">Hydrolase</keyword>
<evidence type="ECO:0000256" key="2">
    <source>
        <dbReference type="ARBA" id="ARBA00022475"/>
    </source>
</evidence>
<feature type="domain" description="Phosphatidic acid phosphatase type 2/haloperoxidase" evidence="8">
    <location>
        <begin position="80"/>
        <end position="193"/>
    </location>
</feature>
<comment type="caution">
    <text evidence="9">The sequence shown here is derived from an EMBL/GenBank/DDBJ whole genome shotgun (WGS) entry which is preliminary data.</text>
</comment>
<sequence>MLAPSVAADVVHSAPGVRDLAFDGATIDGGLLTTITGWAHSAPPWFDDLVKYWSAYGIVIFAVYLGIAWWSARQHTPLTMARVLVTPVTVVLVYVVNDLIKSVVQEVRPCRQLPHLYHLEACQAPTDWAFPSNHTVVAFSAATAFVIIDRRLGYVAVLTAIAMGASRMWVGAHYPHDVAAGVVVGVALAIPLTLAGGRFGEAAVERARLGRLKPVLTGPQGRRRARVNA</sequence>
<evidence type="ECO:0000313" key="9">
    <source>
        <dbReference type="EMBL" id="MBY8888762.1"/>
    </source>
</evidence>
<name>A0ABS7QZW3_9ACTN</name>
<accession>A0ABS7QZW3</accession>
<evidence type="ECO:0000259" key="8">
    <source>
        <dbReference type="SMART" id="SM00014"/>
    </source>
</evidence>
<evidence type="ECO:0000256" key="4">
    <source>
        <dbReference type="ARBA" id="ARBA00022801"/>
    </source>
</evidence>
<evidence type="ECO:0000256" key="7">
    <source>
        <dbReference type="SAM" id="Phobius"/>
    </source>
</evidence>
<feature type="transmembrane region" description="Helical" evidence="7">
    <location>
        <begin position="152"/>
        <end position="172"/>
    </location>
</feature>
<dbReference type="InterPro" id="IPR036938">
    <property type="entry name" value="PAP2/HPO_sf"/>
</dbReference>
<dbReference type="EMBL" id="JAINVZ010000028">
    <property type="protein sequence ID" value="MBY8888762.1"/>
    <property type="molecule type" value="Genomic_DNA"/>
</dbReference>
<reference evidence="9 10" key="1">
    <citation type="submission" date="2021-08" db="EMBL/GenBank/DDBJ databases">
        <title>Streptomyces sp. PTM05 isolated from lichen.</title>
        <authorList>
            <person name="Somphong A."/>
            <person name="Phongsopitanun W."/>
            <person name="Tanasupawat S."/>
        </authorList>
    </citation>
    <scope>NUCLEOTIDE SEQUENCE [LARGE SCALE GENOMIC DNA]</scope>
    <source>
        <strain evidence="9 10">Ptm05</strain>
    </source>
</reference>
<evidence type="ECO:0000256" key="6">
    <source>
        <dbReference type="ARBA" id="ARBA00023136"/>
    </source>
</evidence>
<dbReference type="InterPro" id="IPR000326">
    <property type="entry name" value="PAP2/HPO"/>
</dbReference>
<evidence type="ECO:0000256" key="5">
    <source>
        <dbReference type="ARBA" id="ARBA00022989"/>
    </source>
</evidence>
<feature type="transmembrane region" description="Helical" evidence="7">
    <location>
        <begin position="178"/>
        <end position="199"/>
    </location>
</feature>
<dbReference type="PANTHER" id="PTHR14969">
    <property type="entry name" value="SPHINGOSINE-1-PHOSPHATE PHOSPHOHYDROLASE"/>
    <property type="match status" value="1"/>
</dbReference>
<protein>
    <submittedName>
        <fullName evidence="9">Phosphatase PAP2 family protein</fullName>
    </submittedName>
</protein>
<dbReference type="Pfam" id="PF01569">
    <property type="entry name" value="PAP2"/>
    <property type="match status" value="1"/>
</dbReference>
<organism evidence="9 10">
    <name type="scientific">Streptantibioticus parmotrematis</name>
    <dbReference type="NCBI Taxonomy" id="2873249"/>
    <lineage>
        <taxon>Bacteria</taxon>
        <taxon>Bacillati</taxon>
        <taxon>Actinomycetota</taxon>
        <taxon>Actinomycetes</taxon>
        <taxon>Kitasatosporales</taxon>
        <taxon>Streptomycetaceae</taxon>
        <taxon>Streptantibioticus</taxon>
    </lineage>
</organism>
<keyword evidence="10" id="KW-1185">Reference proteome</keyword>
<keyword evidence="5 7" id="KW-1133">Transmembrane helix</keyword>
<dbReference type="RefSeq" id="WP_222981477.1">
    <property type="nucleotide sequence ID" value="NZ_JAINVZ010000028.1"/>
</dbReference>
<evidence type="ECO:0000256" key="3">
    <source>
        <dbReference type="ARBA" id="ARBA00022692"/>
    </source>
</evidence>
<evidence type="ECO:0000313" key="10">
    <source>
        <dbReference type="Proteomes" id="UP001198565"/>
    </source>
</evidence>
<gene>
    <name evidence="9" type="ORF">K7472_28530</name>
</gene>
<dbReference type="PANTHER" id="PTHR14969:SF62">
    <property type="entry name" value="DECAPRENYLPHOSPHORYL-5-PHOSPHORIBOSE PHOSPHATASE RV3807C-RELATED"/>
    <property type="match status" value="1"/>
</dbReference>
<proteinExistence type="predicted"/>
<dbReference type="Gene3D" id="1.20.144.10">
    <property type="entry name" value="Phosphatidic acid phosphatase type 2/haloperoxidase"/>
    <property type="match status" value="1"/>
</dbReference>